<accession>A0AA91Z6Z2</accession>
<dbReference type="InterPro" id="IPR002078">
    <property type="entry name" value="Sigma_54_int"/>
</dbReference>
<dbReference type="InterPro" id="IPR011006">
    <property type="entry name" value="CheY-like_superfamily"/>
</dbReference>
<dbReference type="PROSITE" id="PS50110">
    <property type="entry name" value="RESPONSE_REGULATORY"/>
    <property type="match status" value="1"/>
</dbReference>
<dbReference type="PANTHER" id="PTHR32071:SF117">
    <property type="entry name" value="PTS-DEPENDENT DIHYDROXYACETONE KINASE OPERON REGULATORY PROTEIN-RELATED"/>
    <property type="match status" value="1"/>
</dbReference>
<dbReference type="SMART" id="SM00448">
    <property type="entry name" value="REC"/>
    <property type="match status" value="1"/>
</dbReference>
<protein>
    <submittedName>
        <fullName evidence="9">Sigma-54-dependent Fis family transcriptional regulator</fullName>
    </submittedName>
</protein>
<dbReference type="Gene3D" id="3.40.50.300">
    <property type="entry name" value="P-loop containing nucleotide triphosphate hydrolases"/>
    <property type="match status" value="1"/>
</dbReference>
<dbReference type="GO" id="GO:0000160">
    <property type="term" value="P:phosphorelay signal transduction system"/>
    <property type="evidence" value="ECO:0007669"/>
    <property type="project" value="InterPro"/>
</dbReference>
<dbReference type="RefSeq" id="WP_096345472.1">
    <property type="nucleotide sequence ID" value="NZ_NWMT01000063.1"/>
</dbReference>
<keyword evidence="12" id="KW-1185">Reference proteome</keyword>
<dbReference type="SUPFAM" id="SSF52540">
    <property type="entry name" value="P-loop containing nucleoside triphosphate hydrolases"/>
    <property type="match status" value="1"/>
</dbReference>
<keyword evidence="3" id="KW-0805">Transcription regulation</keyword>
<feature type="domain" description="Response regulatory" evidence="8">
    <location>
        <begin position="5"/>
        <end position="119"/>
    </location>
</feature>
<organism evidence="9 11">
    <name type="scientific">Halopseudomonas pelagia</name>
    <dbReference type="NCBI Taxonomy" id="553151"/>
    <lineage>
        <taxon>Bacteria</taxon>
        <taxon>Pseudomonadati</taxon>
        <taxon>Pseudomonadota</taxon>
        <taxon>Gammaproteobacteria</taxon>
        <taxon>Pseudomonadales</taxon>
        <taxon>Pseudomonadaceae</taxon>
        <taxon>Halopseudomonas</taxon>
    </lineage>
</organism>
<dbReference type="GO" id="GO:0043565">
    <property type="term" value="F:sequence-specific DNA binding"/>
    <property type="evidence" value="ECO:0007669"/>
    <property type="project" value="InterPro"/>
</dbReference>
<evidence type="ECO:0000259" key="7">
    <source>
        <dbReference type="PROSITE" id="PS50045"/>
    </source>
</evidence>
<dbReference type="EMBL" id="CP033116">
    <property type="protein sequence ID" value="QFY55221.1"/>
    <property type="molecule type" value="Genomic_DNA"/>
</dbReference>
<evidence type="ECO:0000313" key="12">
    <source>
        <dbReference type="Proteomes" id="UP000344571"/>
    </source>
</evidence>
<evidence type="ECO:0000256" key="6">
    <source>
        <dbReference type="PROSITE-ProRule" id="PRU00169"/>
    </source>
</evidence>
<dbReference type="SUPFAM" id="SSF46689">
    <property type="entry name" value="Homeodomain-like"/>
    <property type="match status" value="1"/>
</dbReference>
<dbReference type="PROSITE" id="PS00688">
    <property type="entry name" value="SIGMA54_INTERACT_3"/>
    <property type="match status" value="1"/>
</dbReference>
<name>A0AA91Z6Z2_9GAMM</name>
<dbReference type="Proteomes" id="UP000243750">
    <property type="component" value="Unassembled WGS sequence"/>
</dbReference>
<dbReference type="PROSITE" id="PS50045">
    <property type="entry name" value="SIGMA54_INTERACT_4"/>
    <property type="match status" value="1"/>
</dbReference>
<evidence type="ECO:0000256" key="5">
    <source>
        <dbReference type="ARBA" id="ARBA00023163"/>
    </source>
</evidence>
<evidence type="ECO:0000313" key="9">
    <source>
        <dbReference type="EMBL" id="PCD00518.1"/>
    </source>
</evidence>
<evidence type="ECO:0000259" key="8">
    <source>
        <dbReference type="PROSITE" id="PS50110"/>
    </source>
</evidence>
<keyword evidence="4" id="KW-0238">DNA-binding</keyword>
<dbReference type="InterPro" id="IPR009057">
    <property type="entry name" value="Homeodomain-like_sf"/>
</dbReference>
<evidence type="ECO:0000313" key="11">
    <source>
        <dbReference type="Proteomes" id="UP000243750"/>
    </source>
</evidence>
<dbReference type="Proteomes" id="UP000344571">
    <property type="component" value="Chromosome"/>
</dbReference>
<dbReference type="PANTHER" id="PTHR32071">
    <property type="entry name" value="TRANSCRIPTIONAL REGULATORY PROTEIN"/>
    <property type="match status" value="1"/>
</dbReference>
<evidence type="ECO:0000313" key="10">
    <source>
        <dbReference type="EMBL" id="QFY55221.1"/>
    </source>
</evidence>
<dbReference type="Pfam" id="PF00072">
    <property type="entry name" value="Response_reg"/>
    <property type="match status" value="1"/>
</dbReference>
<dbReference type="InterPro" id="IPR003593">
    <property type="entry name" value="AAA+_ATPase"/>
</dbReference>
<dbReference type="FunFam" id="3.40.50.300:FF:000006">
    <property type="entry name" value="DNA-binding transcriptional regulator NtrC"/>
    <property type="match status" value="1"/>
</dbReference>
<dbReference type="SMART" id="SM00382">
    <property type="entry name" value="AAA"/>
    <property type="match status" value="1"/>
</dbReference>
<keyword evidence="1" id="KW-0547">Nucleotide-binding</keyword>
<dbReference type="InterPro" id="IPR001789">
    <property type="entry name" value="Sig_transdc_resp-reg_receiver"/>
</dbReference>
<keyword evidence="6" id="KW-0597">Phosphoprotein</keyword>
<dbReference type="AlphaFoldDB" id="A0AA91Z6Z2"/>
<dbReference type="Gene3D" id="1.10.8.60">
    <property type="match status" value="1"/>
</dbReference>
<dbReference type="CDD" id="cd00009">
    <property type="entry name" value="AAA"/>
    <property type="match status" value="1"/>
</dbReference>
<dbReference type="InterPro" id="IPR025944">
    <property type="entry name" value="Sigma_54_int_dom_CS"/>
</dbReference>
<gene>
    <name evidence="9" type="ORF">CO192_04840</name>
    <name evidence="10" type="ORF">EAO82_01805</name>
</gene>
<dbReference type="EMBL" id="NWMT01000063">
    <property type="protein sequence ID" value="PCD00518.1"/>
    <property type="molecule type" value="Genomic_DNA"/>
</dbReference>
<dbReference type="Pfam" id="PF25601">
    <property type="entry name" value="AAA_lid_14"/>
    <property type="match status" value="1"/>
</dbReference>
<dbReference type="InterPro" id="IPR027417">
    <property type="entry name" value="P-loop_NTPase"/>
</dbReference>
<dbReference type="SUPFAM" id="SSF52172">
    <property type="entry name" value="CheY-like"/>
    <property type="match status" value="1"/>
</dbReference>
<dbReference type="Pfam" id="PF00158">
    <property type="entry name" value="Sigma54_activat"/>
    <property type="match status" value="1"/>
</dbReference>
<reference evidence="10 12" key="2">
    <citation type="submission" date="2018-10" db="EMBL/GenBank/DDBJ databases">
        <title>Complete genome sequence of Pseudomonas pelagia strain Kongs-67.</title>
        <authorList>
            <person name="Sinha R.K."/>
            <person name="Krishnan K."/>
        </authorList>
    </citation>
    <scope>NUCLEOTIDE SEQUENCE [LARGE SCALE GENOMIC DNA]</scope>
    <source>
        <strain evidence="10 12">Kongs-67</strain>
    </source>
</reference>
<sequence length="452" mass="49290">MNSAGLLLVEDSQSTSMLYEIWLSVLGVPMTLVEDGAQALDWLENNTPSVVLLDLHLPDMAGLDILRSIRQRGLQCEVIVITADNSQRLAVQAMEEGAQDFLVKPVDADRLRVSVRNALRARKLESIASNLAATVNAPPPPGFIGSSIQMQSLYHTLRLIAHSDAPVFISGESGTGKELCASAIHQYGPRRNKPLVALNCAAIPSELVESQLFGHIKGAFTGAVASRTGLTEQAHGGTLFLDEVTELSLEVQSKLLRFLQTGEITPVGTSISKHLNCRIVCATNLDIRKRVEKGLFREDLFYRLHVVPLLIPPLRERGGDIVEIATALLLQFSTVEGKRFKGLSESARQLLQAYSWPGNVRELENTLRHAVVMHNGDWLEAAHIVLPKSRSVALSDQAPVDEQAAGILPLWQVERDAIARALAHCQGNVAQAAALLEVAPSTLYRRMQAKNA</sequence>
<evidence type="ECO:0000256" key="4">
    <source>
        <dbReference type="ARBA" id="ARBA00023125"/>
    </source>
</evidence>
<dbReference type="GO" id="GO:0005524">
    <property type="term" value="F:ATP binding"/>
    <property type="evidence" value="ECO:0007669"/>
    <property type="project" value="UniProtKB-KW"/>
</dbReference>
<proteinExistence type="predicted"/>
<dbReference type="InterPro" id="IPR058031">
    <property type="entry name" value="AAA_lid_NorR"/>
</dbReference>
<keyword evidence="5" id="KW-0804">Transcription</keyword>
<dbReference type="Gene3D" id="1.10.10.60">
    <property type="entry name" value="Homeodomain-like"/>
    <property type="match status" value="1"/>
</dbReference>
<dbReference type="Pfam" id="PF02954">
    <property type="entry name" value="HTH_8"/>
    <property type="match status" value="1"/>
</dbReference>
<feature type="modified residue" description="4-aspartylphosphate" evidence="6">
    <location>
        <position position="54"/>
    </location>
</feature>
<dbReference type="GO" id="GO:0006355">
    <property type="term" value="P:regulation of DNA-templated transcription"/>
    <property type="evidence" value="ECO:0007669"/>
    <property type="project" value="InterPro"/>
</dbReference>
<reference evidence="9 11" key="1">
    <citation type="submission" date="2017-09" db="EMBL/GenBank/DDBJ databases">
        <title>Bacterial and phytoplankton interrelationship in Kongsfjorden, an Arctic fjord.</title>
        <authorList>
            <person name="Sinha R."/>
            <person name="Krishnan K."/>
        </authorList>
    </citation>
    <scope>NUCLEOTIDE SEQUENCE [LARGE SCALE GENOMIC DNA]</scope>
    <source>
        <strain evidence="9 11">58</strain>
    </source>
</reference>
<evidence type="ECO:0000256" key="1">
    <source>
        <dbReference type="ARBA" id="ARBA00022741"/>
    </source>
</evidence>
<dbReference type="InterPro" id="IPR002197">
    <property type="entry name" value="HTH_Fis"/>
</dbReference>
<dbReference type="CDD" id="cd17572">
    <property type="entry name" value="REC_NtrC1-like"/>
    <property type="match status" value="1"/>
</dbReference>
<dbReference type="Gene3D" id="3.40.50.2300">
    <property type="match status" value="1"/>
</dbReference>
<keyword evidence="2" id="KW-0067">ATP-binding</keyword>
<evidence type="ECO:0000256" key="2">
    <source>
        <dbReference type="ARBA" id="ARBA00022840"/>
    </source>
</evidence>
<feature type="domain" description="Sigma-54 factor interaction" evidence="7">
    <location>
        <begin position="143"/>
        <end position="372"/>
    </location>
</feature>
<evidence type="ECO:0000256" key="3">
    <source>
        <dbReference type="ARBA" id="ARBA00023015"/>
    </source>
</evidence>